<sequence>MTTPDYQNQIDRAAEAAVKMIAMFRHTTGRAPEADHVRRLAEQVLEMLALGKELLDDVVRAVERQQDISLDGFFVVPPEEESPAGTIWQPVPETPLLRRYLRLLEKEGWSAESRVRLSRVTRNILGRCGNPAVAGEWSRRGMVVGDVQSGKTTSYVSLICAAIDAGYRNIVILGGRTNDLRHQTQERVDLGVTGIESSRVAHAKTKIGVGLIESIPDLITLSLTSQDHVSGNKRAGGDFNKKRATHNNISGSVIRIAVIKKHATMIGHVTDWLRDNGELHTEPLLLIDDEADDASIDTNDPDESPTAINGAIRCLLKAAQRHSYVAYTATPYANVMIDPEARGTNHGEDLFPRDFIALLTPPPTYFGARRFLAEQGSHRRMVDVTDADNWIDSGQVAGPLPTSLKEALREFVIVSAIRRVRRERAGKERQHESMLIHATIRAGAHLKIEDQVRAEMERLQAGWDFPVGEAEIHTQMKDTWKSITQDRSVAASWDDVKPHITDVFDDCRIESINGETKAGLDYRRARNGVLTVIAVGGMKLSRGLTLEGLTTSYHLRTSRQHDTMMQMCRWFGYRTGFEDLCRLHAQPDLFRVFRAIMESDEELRSELEDMAALGASPTEFGIRIRTSPGMTVTARNKLKHAETVRDALAGKTLEVTRTAMKDADHNDALLQDFVRRLGMPREGCRDVWDNVPWDDISEVLEDYREQQSEITGLRGKVFRAVSYINEARKAQPPRLLTWTVALAGRQKGMPEDYGGVSVVRVHRTPQDDDDGILNFGAISDPADEQKARGARNASSRRAVKATRPRDEGLLIIYPIVTDDRRKIRTSNVAISLPNDEELRRHIYTLNPVAQRQAVQG</sequence>
<dbReference type="Proteomes" id="UP001595748">
    <property type="component" value="Unassembled WGS sequence"/>
</dbReference>
<evidence type="ECO:0000259" key="1">
    <source>
        <dbReference type="Pfam" id="PF10593"/>
    </source>
</evidence>
<accession>A0ABV8AAR3</accession>
<comment type="caution">
    <text evidence="2">The sequence shown here is derived from an EMBL/GenBank/DDBJ whole genome shotgun (WGS) entry which is preliminary data.</text>
</comment>
<gene>
    <name evidence="2" type="ORF">ACFOPQ_15760</name>
</gene>
<organism evidence="2 3">
    <name type="scientific">Deinococcus antarcticus</name>
    <dbReference type="NCBI Taxonomy" id="1298767"/>
    <lineage>
        <taxon>Bacteria</taxon>
        <taxon>Thermotogati</taxon>
        <taxon>Deinococcota</taxon>
        <taxon>Deinococci</taxon>
        <taxon>Deinococcales</taxon>
        <taxon>Deinococcaceae</taxon>
        <taxon>Deinococcus</taxon>
    </lineage>
</organism>
<reference evidence="3" key="1">
    <citation type="journal article" date="2019" name="Int. J. Syst. Evol. Microbiol.">
        <title>The Global Catalogue of Microorganisms (GCM) 10K type strain sequencing project: providing services to taxonomists for standard genome sequencing and annotation.</title>
        <authorList>
            <consortium name="The Broad Institute Genomics Platform"/>
            <consortium name="The Broad Institute Genome Sequencing Center for Infectious Disease"/>
            <person name="Wu L."/>
            <person name="Ma J."/>
        </authorList>
    </citation>
    <scope>NUCLEOTIDE SEQUENCE [LARGE SCALE GENOMIC DNA]</scope>
    <source>
        <strain evidence="3">CCTCC AB 2013263</strain>
    </source>
</reference>
<dbReference type="Pfam" id="PF10593">
    <property type="entry name" value="Z1"/>
    <property type="match status" value="1"/>
</dbReference>
<dbReference type="RefSeq" id="WP_380079883.1">
    <property type="nucleotide sequence ID" value="NZ_JBHRZF010000182.1"/>
</dbReference>
<dbReference type="EMBL" id="JBHRZF010000182">
    <property type="protein sequence ID" value="MFC3862220.1"/>
    <property type="molecule type" value="Genomic_DNA"/>
</dbReference>
<evidence type="ECO:0000313" key="2">
    <source>
        <dbReference type="EMBL" id="MFC3862220.1"/>
    </source>
</evidence>
<keyword evidence="3" id="KW-1185">Reference proteome</keyword>
<dbReference type="InterPro" id="IPR018310">
    <property type="entry name" value="Put_endonuclease_Z1-dom"/>
</dbReference>
<proteinExistence type="predicted"/>
<evidence type="ECO:0000313" key="3">
    <source>
        <dbReference type="Proteomes" id="UP001595748"/>
    </source>
</evidence>
<name>A0ABV8AAR3_9DEIO</name>
<feature type="domain" description="Putative endonuclease Z1" evidence="1">
    <location>
        <begin position="403"/>
        <end position="628"/>
    </location>
</feature>
<protein>
    <submittedName>
        <fullName evidence="2">Z1 domain-containing protein</fullName>
    </submittedName>
</protein>